<proteinExistence type="predicted"/>
<reference evidence="1" key="1">
    <citation type="journal article" date="2022" name="bioRxiv">
        <title>Sequencing and chromosome-scale assembly of the giantPleurodeles waltlgenome.</title>
        <authorList>
            <person name="Brown T."/>
            <person name="Elewa A."/>
            <person name="Iarovenko S."/>
            <person name="Subramanian E."/>
            <person name="Araus A.J."/>
            <person name="Petzold A."/>
            <person name="Susuki M."/>
            <person name="Suzuki K.-i.T."/>
            <person name="Hayashi T."/>
            <person name="Toyoda A."/>
            <person name="Oliveira C."/>
            <person name="Osipova E."/>
            <person name="Leigh N.D."/>
            <person name="Simon A."/>
            <person name="Yun M.H."/>
        </authorList>
    </citation>
    <scope>NUCLEOTIDE SEQUENCE</scope>
    <source>
        <strain evidence="1">20211129_DDA</strain>
        <tissue evidence="1">Liver</tissue>
    </source>
</reference>
<comment type="caution">
    <text evidence="1">The sequence shown here is derived from an EMBL/GenBank/DDBJ whole genome shotgun (WGS) entry which is preliminary data.</text>
</comment>
<dbReference type="AlphaFoldDB" id="A0AAV7QKJ6"/>
<sequence length="78" mass="8305">MASVAAVTRSRTRVDNETLAAIGAMAEGTPMPKAYPTKYSYRMGGKFDTEVKVPGVGVRVIPNKDLTPELVKAAHEGV</sequence>
<accession>A0AAV7QKJ6</accession>
<keyword evidence="2" id="KW-1185">Reference proteome</keyword>
<protein>
    <submittedName>
        <fullName evidence="1">Uncharacterized protein</fullName>
    </submittedName>
</protein>
<dbReference type="EMBL" id="JANPWB010000010">
    <property type="protein sequence ID" value="KAJ1139987.1"/>
    <property type="molecule type" value="Genomic_DNA"/>
</dbReference>
<gene>
    <name evidence="1" type="ORF">NDU88_006348</name>
</gene>
<evidence type="ECO:0000313" key="2">
    <source>
        <dbReference type="Proteomes" id="UP001066276"/>
    </source>
</evidence>
<evidence type="ECO:0000313" key="1">
    <source>
        <dbReference type="EMBL" id="KAJ1139987.1"/>
    </source>
</evidence>
<dbReference type="Proteomes" id="UP001066276">
    <property type="component" value="Chromosome 6"/>
</dbReference>
<organism evidence="1 2">
    <name type="scientific">Pleurodeles waltl</name>
    <name type="common">Iberian ribbed newt</name>
    <dbReference type="NCBI Taxonomy" id="8319"/>
    <lineage>
        <taxon>Eukaryota</taxon>
        <taxon>Metazoa</taxon>
        <taxon>Chordata</taxon>
        <taxon>Craniata</taxon>
        <taxon>Vertebrata</taxon>
        <taxon>Euteleostomi</taxon>
        <taxon>Amphibia</taxon>
        <taxon>Batrachia</taxon>
        <taxon>Caudata</taxon>
        <taxon>Salamandroidea</taxon>
        <taxon>Salamandridae</taxon>
        <taxon>Pleurodelinae</taxon>
        <taxon>Pleurodeles</taxon>
    </lineage>
</organism>
<name>A0AAV7QKJ6_PLEWA</name>